<dbReference type="Proteomes" id="UP000001396">
    <property type="component" value="Unassembled WGS sequence"/>
</dbReference>
<dbReference type="AlphaFoldDB" id="D3AXI0"/>
<name>D3AXI0_HETP5</name>
<keyword evidence="4" id="KW-1185">Reference proteome</keyword>
<comment type="caution">
    <text evidence="3">The sequence shown here is derived from an EMBL/GenBank/DDBJ whole genome shotgun (WGS) entry which is preliminary data.</text>
</comment>
<feature type="compositionally biased region" description="Low complexity" evidence="1">
    <location>
        <begin position="1"/>
        <end position="14"/>
    </location>
</feature>
<evidence type="ECO:0000256" key="1">
    <source>
        <dbReference type="SAM" id="MobiDB-lite"/>
    </source>
</evidence>
<evidence type="ECO:0000313" key="4">
    <source>
        <dbReference type="Proteomes" id="UP000001396"/>
    </source>
</evidence>
<dbReference type="InParanoid" id="D3AXI0"/>
<gene>
    <name evidence="3" type="ORF">PPL_00811</name>
</gene>
<sequence>MNSHKQPSVQSPQQSKKDMKSKMEEEETPPMMLNSQSVIFSIFDAFDPAEESDQTNATLFFYPDQVQSNKALYGASELIHNIIFPDHLGGAIFVKENLLYTNIELGPTKLILDRIKMLREKQPIGKDPLEDSLTVYISPEDYNKMANYKSDYTGVLEQPVVPGDNSAEYSTNFIPVDLLLVVWSSISIAVISKEIQQLSTRYLNKIKYHTGTVETLEKDPSLQNPQITSDTTISPSNNYMYHYFSYNALNGQAISSGMSTDVENIFISTCSSIHDTFEKNPNITQMFLKNAHSEIFCKKQNGHEIYYQPKNSQQFVEQCETIVQKSLRENHNINIIILALLLLFLLVSNYVPVEEIDRANSLFSQNVKEGNLFSMGVDSVDPVPKPDLPPVKPFKDSCLSMCADSSESFLEFCKSLPHANMIEHCKHNVASYNPAICELVCETLKVSATVLYPAAFTPTTTPATTGTPDSTTPATTGAPATTASATTGAPATTGEHATTAPATTAPATTGEHATTAPATTGEHATTAPATTAPATTAPATTVHESTTDTGFATSHRGTTSSIDIHTEHATTIAESTTAASTSTGKANSTTVHETPTIGPLTNSITSKSDSTVGQGISTTGLEIGNNSPIDFPIPTTSPPRHPRTTTAASQPSRTPEPTMPSRPPKTTSTTSSTTKSSFNFFDSLREGFDSLRKNTLAA</sequence>
<feature type="compositionally biased region" description="Polar residues" evidence="1">
    <location>
        <begin position="542"/>
        <end position="563"/>
    </location>
</feature>
<dbReference type="RefSeq" id="XP_020438354.1">
    <property type="nucleotide sequence ID" value="XM_020571831.1"/>
</dbReference>
<keyword evidence="2" id="KW-1133">Transmembrane helix</keyword>
<keyword evidence="2" id="KW-0812">Transmembrane</keyword>
<protein>
    <submittedName>
        <fullName evidence="3">Uncharacterized protein</fullName>
    </submittedName>
</protein>
<feature type="compositionally biased region" description="Low complexity" evidence="1">
    <location>
        <begin position="457"/>
        <end position="541"/>
    </location>
</feature>
<proteinExistence type="predicted"/>
<feature type="region of interest" description="Disordered" evidence="1">
    <location>
        <begin position="457"/>
        <end position="679"/>
    </location>
</feature>
<feature type="region of interest" description="Disordered" evidence="1">
    <location>
        <begin position="1"/>
        <end position="30"/>
    </location>
</feature>
<dbReference type="EMBL" id="ADBJ01000003">
    <property type="protein sequence ID" value="EFA86249.1"/>
    <property type="molecule type" value="Genomic_DNA"/>
</dbReference>
<accession>D3AXI0</accession>
<dbReference type="GeneID" id="31356342"/>
<evidence type="ECO:0000256" key="2">
    <source>
        <dbReference type="SAM" id="Phobius"/>
    </source>
</evidence>
<reference evidence="3 4" key="1">
    <citation type="journal article" date="2011" name="Genome Res.">
        <title>Phylogeny-wide analysis of social amoeba genomes highlights ancient origins for complex intercellular communication.</title>
        <authorList>
            <person name="Heidel A.J."/>
            <person name="Lawal H.M."/>
            <person name="Felder M."/>
            <person name="Schilde C."/>
            <person name="Helps N.R."/>
            <person name="Tunggal B."/>
            <person name="Rivero F."/>
            <person name="John U."/>
            <person name="Schleicher M."/>
            <person name="Eichinger L."/>
            <person name="Platzer M."/>
            <person name="Noegel A.A."/>
            <person name="Schaap P."/>
            <person name="Gloeckner G."/>
        </authorList>
    </citation>
    <scope>NUCLEOTIDE SEQUENCE [LARGE SCALE GENOMIC DNA]</scope>
    <source>
        <strain evidence="4">ATCC 26659 / Pp 5 / PN500</strain>
    </source>
</reference>
<organism evidence="3 4">
    <name type="scientific">Heterostelium pallidum (strain ATCC 26659 / Pp 5 / PN500)</name>
    <name type="common">Cellular slime mold</name>
    <name type="synonym">Polysphondylium pallidum</name>
    <dbReference type="NCBI Taxonomy" id="670386"/>
    <lineage>
        <taxon>Eukaryota</taxon>
        <taxon>Amoebozoa</taxon>
        <taxon>Evosea</taxon>
        <taxon>Eumycetozoa</taxon>
        <taxon>Dictyostelia</taxon>
        <taxon>Acytosteliales</taxon>
        <taxon>Acytosteliaceae</taxon>
        <taxon>Heterostelium</taxon>
    </lineage>
</organism>
<feature type="transmembrane region" description="Helical" evidence="2">
    <location>
        <begin position="333"/>
        <end position="351"/>
    </location>
</feature>
<feature type="compositionally biased region" description="Polar residues" evidence="1">
    <location>
        <begin position="599"/>
        <end position="628"/>
    </location>
</feature>
<keyword evidence="2" id="KW-0472">Membrane</keyword>
<feature type="compositionally biased region" description="Low complexity" evidence="1">
    <location>
        <begin position="664"/>
        <end position="677"/>
    </location>
</feature>
<evidence type="ECO:0000313" key="3">
    <source>
        <dbReference type="EMBL" id="EFA86249.1"/>
    </source>
</evidence>
<feature type="compositionally biased region" description="Low complexity" evidence="1">
    <location>
        <begin position="569"/>
        <end position="590"/>
    </location>
</feature>